<dbReference type="SFLD" id="SFLDG01067">
    <property type="entry name" value="SPASM/twitch_domain_containing"/>
    <property type="match status" value="1"/>
</dbReference>
<dbReference type="SUPFAM" id="SSF102114">
    <property type="entry name" value="Radical SAM enzymes"/>
    <property type="match status" value="1"/>
</dbReference>
<keyword evidence="6" id="KW-0411">Iron-sulfur</keyword>
<keyword evidence="3" id="KW-0949">S-adenosyl-L-methionine</keyword>
<organism evidence="9 10">
    <name type="scientific">Lachnoanaerobaculum saburreum F0468</name>
    <dbReference type="NCBI Taxonomy" id="1095750"/>
    <lineage>
        <taxon>Bacteria</taxon>
        <taxon>Bacillati</taxon>
        <taxon>Bacillota</taxon>
        <taxon>Clostridia</taxon>
        <taxon>Lachnospirales</taxon>
        <taxon>Lachnospiraceae</taxon>
        <taxon>Lachnoanaerobaculum</taxon>
    </lineage>
</organism>
<dbReference type="InterPro" id="IPR023867">
    <property type="entry name" value="Sulphatase_maturase_rSAM"/>
</dbReference>
<dbReference type="Proteomes" id="UP000005039">
    <property type="component" value="Unassembled WGS sequence"/>
</dbReference>
<comment type="similarity">
    <text evidence="7">Belongs to the radical SAM superfamily. Anaerobic sulfatase-maturating enzyme family.</text>
</comment>
<dbReference type="PANTHER" id="PTHR43273:SF3">
    <property type="entry name" value="ANAEROBIC SULFATASE-MATURATING ENZYME HOMOLOG ASLB-RELATED"/>
    <property type="match status" value="1"/>
</dbReference>
<protein>
    <submittedName>
        <fullName evidence="9">4Fe-4S single cluster domain / radical SAM additional 4Fe4S-binding SPASM domain multi-domain protein</fullName>
    </submittedName>
</protein>
<dbReference type="SFLD" id="SFLDS00029">
    <property type="entry name" value="Radical_SAM"/>
    <property type="match status" value="1"/>
</dbReference>
<dbReference type="GO" id="GO:0051539">
    <property type="term" value="F:4 iron, 4 sulfur cluster binding"/>
    <property type="evidence" value="ECO:0007669"/>
    <property type="project" value="UniProtKB-KW"/>
</dbReference>
<accession>I0R693</accession>
<name>I0R693_9FIRM</name>
<evidence type="ECO:0000256" key="6">
    <source>
        <dbReference type="ARBA" id="ARBA00023014"/>
    </source>
</evidence>
<dbReference type="SFLD" id="SFLDG01386">
    <property type="entry name" value="main_SPASM_domain-containing"/>
    <property type="match status" value="1"/>
</dbReference>
<reference evidence="9 10" key="1">
    <citation type="submission" date="2012-03" db="EMBL/GenBank/DDBJ databases">
        <authorList>
            <person name="Durkin A.S."/>
            <person name="McCorrison J."/>
            <person name="Torralba M."/>
            <person name="Gillis M."/>
            <person name="Methe B."/>
            <person name="Sutton G."/>
            <person name="Nelson K.E."/>
        </authorList>
    </citation>
    <scope>NUCLEOTIDE SEQUENCE [LARGE SCALE GENOMIC DNA]</scope>
    <source>
        <strain evidence="9 10">F0468</strain>
    </source>
</reference>
<dbReference type="InterPro" id="IPR007197">
    <property type="entry name" value="rSAM"/>
</dbReference>
<comment type="caution">
    <text evidence="9">The sequence shown here is derived from an EMBL/GenBank/DDBJ whole genome shotgun (WGS) entry which is preliminary data.</text>
</comment>
<keyword evidence="5" id="KW-0408">Iron</keyword>
<keyword evidence="2" id="KW-0004">4Fe-4S</keyword>
<dbReference type="CDD" id="cd01335">
    <property type="entry name" value="Radical_SAM"/>
    <property type="match status" value="1"/>
</dbReference>
<evidence type="ECO:0000256" key="5">
    <source>
        <dbReference type="ARBA" id="ARBA00023004"/>
    </source>
</evidence>
<evidence type="ECO:0000256" key="2">
    <source>
        <dbReference type="ARBA" id="ARBA00022485"/>
    </source>
</evidence>
<sequence length="448" mass="53308">MNNDILEIKSFNGNTYIYNYKYNIIQPKVLYDDKKVEIMAKEYAVESQYMSACDFICKEINEKYRMLCLVLTDNCNFRCKYCANSSVYRYSKGYSSESMSYQTIDRALEFYYEKYRKNLKIDPNIRFTIVFYGGEPLLQFSKIEYIVNRVKNEFSIAHPVYSITTNGYLITDKMISLFKEFKFDVNISMDGYEEIHDLNRRTSSGLKTFNKVLSNFRLLYNELGKENVGIMTTFDCQVSPLKLYDFYKNNLDVDECLRRVSFVTDENTDYYKNITKYSDYDNEIMTLYKFFNKNNKITFIKKLFEDRFDIITKKKTFQDYLYTLCSPISAKLTVSTNGNIHICEKINENYPIGNVYEGINKEKAYEYYKDIVKIRNERCSKCKLYNLCIPCFAQLGRGGTNFTLEEEQCTKYKESYIRILELYCTFLDNVDWQLNFYPDYNKGLLDKL</sequence>
<evidence type="ECO:0000256" key="1">
    <source>
        <dbReference type="ARBA" id="ARBA00001966"/>
    </source>
</evidence>
<evidence type="ECO:0000313" key="10">
    <source>
        <dbReference type="Proteomes" id="UP000005039"/>
    </source>
</evidence>
<dbReference type="AlphaFoldDB" id="I0R693"/>
<proteinExistence type="inferred from homology"/>
<gene>
    <name evidence="9" type="ORF">HMPREF9970_0293</name>
</gene>
<evidence type="ECO:0000256" key="7">
    <source>
        <dbReference type="ARBA" id="ARBA00023601"/>
    </source>
</evidence>
<dbReference type="eggNOG" id="COG0641">
    <property type="taxonomic scope" value="Bacteria"/>
</dbReference>
<dbReference type="InterPro" id="IPR013785">
    <property type="entry name" value="Aldolase_TIM"/>
</dbReference>
<dbReference type="OrthoDB" id="9763993at2"/>
<keyword evidence="4" id="KW-0479">Metal-binding</keyword>
<dbReference type="PROSITE" id="PS51918">
    <property type="entry name" value="RADICAL_SAM"/>
    <property type="match status" value="1"/>
</dbReference>
<keyword evidence="10" id="KW-1185">Reference proteome</keyword>
<evidence type="ECO:0000259" key="8">
    <source>
        <dbReference type="PROSITE" id="PS51918"/>
    </source>
</evidence>
<dbReference type="EMBL" id="AJGH01000093">
    <property type="protein sequence ID" value="EIC95201.1"/>
    <property type="molecule type" value="Genomic_DNA"/>
</dbReference>
<evidence type="ECO:0000313" key="9">
    <source>
        <dbReference type="EMBL" id="EIC95201.1"/>
    </source>
</evidence>
<dbReference type="PATRIC" id="fig|1095750.3.peg.2009"/>
<evidence type="ECO:0000256" key="3">
    <source>
        <dbReference type="ARBA" id="ARBA00022691"/>
    </source>
</evidence>
<dbReference type="PROSITE" id="PS01305">
    <property type="entry name" value="MOAA_NIFB_PQQE"/>
    <property type="match status" value="1"/>
</dbReference>
<comment type="cofactor">
    <cofactor evidence="1">
        <name>[4Fe-4S] cluster</name>
        <dbReference type="ChEBI" id="CHEBI:49883"/>
    </cofactor>
</comment>
<dbReference type="Pfam" id="PF04055">
    <property type="entry name" value="Radical_SAM"/>
    <property type="match status" value="1"/>
</dbReference>
<dbReference type="GO" id="GO:0046872">
    <property type="term" value="F:metal ion binding"/>
    <property type="evidence" value="ECO:0007669"/>
    <property type="project" value="UniProtKB-KW"/>
</dbReference>
<dbReference type="Gene3D" id="3.20.20.70">
    <property type="entry name" value="Aldolase class I"/>
    <property type="match status" value="1"/>
</dbReference>
<dbReference type="PANTHER" id="PTHR43273">
    <property type="entry name" value="ANAEROBIC SULFATASE-MATURATING ENZYME HOMOLOG ASLB-RELATED"/>
    <property type="match status" value="1"/>
</dbReference>
<feature type="domain" description="Radical SAM core" evidence="8">
    <location>
        <begin position="61"/>
        <end position="301"/>
    </location>
</feature>
<dbReference type="InterPro" id="IPR000385">
    <property type="entry name" value="MoaA_NifB_PqqE_Fe-S-bd_CS"/>
</dbReference>
<dbReference type="GO" id="GO:0016491">
    <property type="term" value="F:oxidoreductase activity"/>
    <property type="evidence" value="ECO:0007669"/>
    <property type="project" value="InterPro"/>
</dbReference>
<dbReference type="SFLD" id="SFLDG01384">
    <property type="entry name" value="thioether_bond_formation_requi"/>
    <property type="match status" value="1"/>
</dbReference>
<dbReference type="InterPro" id="IPR058240">
    <property type="entry name" value="rSAM_sf"/>
</dbReference>
<dbReference type="RefSeq" id="WP_008754515.1">
    <property type="nucleotide sequence ID" value="NZ_AJGH01000093.1"/>
</dbReference>
<evidence type="ECO:0000256" key="4">
    <source>
        <dbReference type="ARBA" id="ARBA00022723"/>
    </source>
</evidence>